<name>A0A0D3I6E4_EMIH1</name>
<keyword evidence="1" id="KW-0812">Transmembrane</keyword>
<proteinExistence type="predicted"/>
<dbReference type="HOGENOM" id="CLU_110029_0_0_1"/>
<dbReference type="EnsemblProtists" id="EOD06829">
    <property type="protein sequence ID" value="EOD06829"/>
    <property type="gene ID" value="EMIHUDRAFT_258736"/>
</dbReference>
<reference evidence="3" key="1">
    <citation type="journal article" date="2013" name="Nature">
        <title>Pan genome of the phytoplankton Emiliania underpins its global distribution.</title>
        <authorList>
            <person name="Read B.A."/>
            <person name="Kegel J."/>
            <person name="Klute M.J."/>
            <person name="Kuo A."/>
            <person name="Lefebvre S.C."/>
            <person name="Maumus F."/>
            <person name="Mayer C."/>
            <person name="Miller J."/>
            <person name="Monier A."/>
            <person name="Salamov A."/>
            <person name="Young J."/>
            <person name="Aguilar M."/>
            <person name="Claverie J.M."/>
            <person name="Frickenhaus S."/>
            <person name="Gonzalez K."/>
            <person name="Herman E.K."/>
            <person name="Lin Y.C."/>
            <person name="Napier J."/>
            <person name="Ogata H."/>
            <person name="Sarno A.F."/>
            <person name="Shmutz J."/>
            <person name="Schroeder D."/>
            <person name="de Vargas C."/>
            <person name="Verret F."/>
            <person name="von Dassow P."/>
            <person name="Valentin K."/>
            <person name="Van de Peer Y."/>
            <person name="Wheeler G."/>
            <person name="Dacks J.B."/>
            <person name="Delwiche C.F."/>
            <person name="Dyhrman S.T."/>
            <person name="Glockner G."/>
            <person name="John U."/>
            <person name="Richards T."/>
            <person name="Worden A.Z."/>
            <person name="Zhang X."/>
            <person name="Grigoriev I.V."/>
            <person name="Allen A.E."/>
            <person name="Bidle K."/>
            <person name="Borodovsky M."/>
            <person name="Bowler C."/>
            <person name="Brownlee C."/>
            <person name="Cock J.M."/>
            <person name="Elias M."/>
            <person name="Gladyshev V.N."/>
            <person name="Groth M."/>
            <person name="Guda C."/>
            <person name="Hadaegh A."/>
            <person name="Iglesias-Rodriguez M.D."/>
            <person name="Jenkins J."/>
            <person name="Jones B.M."/>
            <person name="Lawson T."/>
            <person name="Leese F."/>
            <person name="Lindquist E."/>
            <person name="Lobanov A."/>
            <person name="Lomsadze A."/>
            <person name="Malik S.B."/>
            <person name="Marsh M.E."/>
            <person name="Mackinder L."/>
            <person name="Mock T."/>
            <person name="Mueller-Roeber B."/>
            <person name="Pagarete A."/>
            <person name="Parker M."/>
            <person name="Probert I."/>
            <person name="Quesneville H."/>
            <person name="Raines C."/>
            <person name="Rensing S.A."/>
            <person name="Riano-Pachon D.M."/>
            <person name="Richier S."/>
            <person name="Rokitta S."/>
            <person name="Shiraiwa Y."/>
            <person name="Soanes D.M."/>
            <person name="van der Giezen M."/>
            <person name="Wahlund T.M."/>
            <person name="Williams B."/>
            <person name="Wilson W."/>
            <person name="Wolfe G."/>
            <person name="Wurch L.L."/>
        </authorList>
    </citation>
    <scope>NUCLEOTIDE SEQUENCE</scope>
</reference>
<accession>A0A0D3I6E4</accession>
<dbReference type="KEGG" id="ehx:EMIHUDRAFT_258736"/>
<protein>
    <submittedName>
        <fullName evidence="2">Uncharacterized protein</fullName>
    </submittedName>
</protein>
<keyword evidence="1" id="KW-0472">Membrane</keyword>
<evidence type="ECO:0000256" key="1">
    <source>
        <dbReference type="SAM" id="Phobius"/>
    </source>
</evidence>
<feature type="transmembrane region" description="Helical" evidence="1">
    <location>
        <begin position="12"/>
        <end position="35"/>
    </location>
</feature>
<dbReference type="AlphaFoldDB" id="A0A0D3I6E4"/>
<reference evidence="2" key="2">
    <citation type="submission" date="2024-10" db="UniProtKB">
        <authorList>
            <consortium name="EnsemblProtists"/>
        </authorList>
    </citation>
    <scope>IDENTIFICATION</scope>
</reference>
<dbReference type="GeneID" id="17252980"/>
<keyword evidence="3" id="KW-1185">Reference proteome</keyword>
<dbReference type="PaxDb" id="2903-EOD06829"/>
<organism evidence="2 3">
    <name type="scientific">Emiliania huxleyi (strain CCMP1516)</name>
    <dbReference type="NCBI Taxonomy" id="280463"/>
    <lineage>
        <taxon>Eukaryota</taxon>
        <taxon>Haptista</taxon>
        <taxon>Haptophyta</taxon>
        <taxon>Prymnesiophyceae</taxon>
        <taxon>Isochrysidales</taxon>
        <taxon>Noelaerhabdaceae</taxon>
        <taxon>Emiliania</taxon>
    </lineage>
</organism>
<evidence type="ECO:0000313" key="2">
    <source>
        <dbReference type="EnsemblProtists" id="EOD06829"/>
    </source>
</evidence>
<keyword evidence="1" id="KW-1133">Transmembrane helix</keyword>
<sequence>MDLLDEADEWSLLLSFSQALATAAIAIVGALHTAAQRREQALAQRRSLIREASGEADLCFAQDFFVCRMYRDSDGVHVLQEGDFASILNAKVLFPPTVWHRAARSKLMIFLESIRPSAHLLGGGGPVDCLAGPYDPCVARVRLAMQAMATFWSPQPPLKSPCTDAHRNFIRDSY</sequence>
<evidence type="ECO:0000313" key="3">
    <source>
        <dbReference type="Proteomes" id="UP000013827"/>
    </source>
</evidence>
<dbReference type="Proteomes" id="UP000013827">
    <property type="component" value="Unassembled WGS sequence"/>
</dbReference>
<dbReference type="RefSeq" id="XP_005759258.1">
    <property type="nucleotide sequence ID" value="XM_005759201.1"/>
</dbReference>